<dbReference type="Pfam" id="PF18602">
    <property type="entry name" value="Rap1a"/>
    <property type="match status" value="1"/>
</dbReference>
<evidence type="ECO:0000313" key="3">
    <source>
        <dbReference type="EMBL" id="MCX2564199.1"/>
    </source>
</evidence>
<comment type="caution">
    <text evidence="3">The sequence shown here is derived from an EMBL/GenBank/DDBJ whole genome shotgun (WGS) entry which is preliminary data.</text>
</comment>
<proteinExistence type="predicted"/>
<dbReference type="EMBL" id="JAPIUZ010000004">
    <property type="protein sequence ID" value="MCX2564199.1"/>
    <property type="molecule type" value="Genomic_DNA"/>
</dbReference>
<feature type="signal peptide" evidence="1">
    <location>
        <begin position="1"/>
        <end position="22"/>
    </location>
</feature>
<reference evidence="3 4" key="1">
    <citation type="submission" date="2022-11" db="EMBL/GenBank/DDBJ databases">
        <title>Genome sequencing of Acetobacter type strain.</title>
        <authorList>
            <person name="Heo J."/>
            <person name="Lee D."/>
            <person name="Han B.-H."/>
            <person name="Hong S.-B."/>
            <person name="Kwon S.-W."/>
        </authorList>
    </citation>
    <scope>NUCLEOTIDE SEQUENCE [LARGE SCALE GENOMIC DNA]</scope>
    <source>
        <strain evidence="3 4">KACC 21253</strain>
    </source>
</reference>
<protein>
    <submittedName>
        <fullName evidence="3">Rap1a/Tai family immunity protein</fullName>
    </submittedName>
</protein>
<feature type="domain" description="Rap1a immunity protein" evidence="2">
    <location>
        <begin position="37"/>
        <end position="119"/>
    </location>
</feature>
<name>A0ABT3QFY6_9PROT</name>
<organism evidence="3 4">
    <name type="scientific">Acetobacter thailandicus</name>
    <dbReference type="NCBI Taxonomy" id="1502842"/>
    <lineage>
        <taxon>Bacteria</taxon>
        <taxon>Pseudomonadati</taxon>
        <taxon>Pseudomonadota</taxon>
        <taxon>Alphaproteobacteria</taxon>
        <taxon>Acetobacterales</taxon>
        <taxon>Acetobacteraceae</taxon>
        <taxon>Acetobacter</taxon>
    </lineage>
</organism>
<keyword evidence="4" id="KW-1185">Reference proteome</keyword>
<evidence type="ECO:0000313" key="4">
    <source>
        <dbReference type="Proteomes" id="UP001301152"/>
    </source>
</evidence>
<dbReference type="InterPro" id="IPR041238">
    <property type="entry name" value="Rap1a"/>
</dbReference>
<dbReference type="RefSeq" id="WP_086554046.1">
    <property type="nucleotide sequence ID" value="NZ_JAERKX010000002.1"/>
</dbReference>
<keyword evidence="1" id="KW-0732">Signal</keyword>
<dbReference type="Proteomes" id="UP001301152">
    <property type="component" value="Unassembled WGS sequence"/>
</dbReference>
<accession>A0ABT3QFY6</accession>
<gene>
    <name evidence="3" type="ORF">OQ497_09530</name>
</gene>
<feature type="chain" id="PRO_5047019199" evidence="1">
    <location>
        <begin position="23"/>
        <end position="123"/>
    </location>
</feature>
<evidence type="ECO:0000256" key="1">
    <source>
        <dbReference type="SAM" id="SignalP"/>
    </source>
</evidence>
<evidence type="ECO:0000259" key="2">
    <source>
        <dbReference type="Pfam" id="PF18602"/>
    </source>
</evidence>
<sequence length="123" mass="12821">MKIFSLTLAGALLLASQGVAHAQRVTPMTAGRFGKICSAASGHALCDAYISGMADSVALATLSARNEGHNEAADFCIPVSEDAASMRSKVVAWLKGHTDTLSRPVGEGVFRALHDSYPCSAKK</sequence>